<reference evidence="2" key="1">
    <citation type="journal article" date="2022" name="Plant J.">
        <title>Strategies of tolerance reflected in two North American maple genomes.</title>
        <authorList>
            <person name="McEvoy S.L."/>
            <person name="Sezen U.U."/>
            <person name="Trouern-Trend A."/>
            <person name="McMahon S.M."/>
            <person name="Schaberg P.G."/>
            <person name="Yang J."/>
            <person name="Wegrzyn J.L."/>
            <person name="Swenson N.G."/>
        </authorList>
    </citation>
    <scope>NUCLEOTIDE SEQUENCE</scope>
    <source>
        <strain evidence="2">NS2018</strain>
    </source>
</reference>
<feature type="region of interest" description="Disordered" evidence="1">
    <location>
        <begin position="1"/>
        <end position="27"/>
    </location>
</feature>
<gene>
    <name evidence="2" type="ORF">LWI29_010663</name>
</gene>
<dbReference type="Proteomes" id="UP001168877">
    <property type="component" value="Unassembled WGS sequence"/>
</dbReference>
<sequence>MGPHMSSGAIHAISTGNPEACPASPRLSSQTLGLVGSIANSPMELQGVNKSNSVGRNTKKKLIPLFDKKDDGESSSRSNALCDVHTSNSRSPKIKRSKTPNDTTQTLS</sequence>
<dbReference type="EMBL" id="JAUESC010000004">
    <property type="protein sequence ID" value="KAK0595859.1"/>
    <property type="molecule type" value="Genomic_DNA"/>
</dbReference>
<evidence type="ECO:0000313" key="3">
    <source>
        <dbReference type="Proteomes" id="UP001168877"/>
    </source>
</evidence>
<evidence type="ECO:0000313" key="2">
    <source>
        <dbReference type="EMBL" id="KAK0595859.1"/>
    </source>
</evidence>
<dbReference type="AlphaFoldDB" id="A0AA39SUQ4"/>
<proteinExistence type="predicted"/>
<organism evidence="2 3">
    <name type="scientific">Acer saccharum</name>
    <name type="common">Sugar maple</name>
    <dbReference type="NCBI Taxonomy" id="4024"/>
    <lineage>
        <taxon>Eukaryota</taxon>
        <taxon>Viridiplantae</taxon>
        <taxon>Streptophyta</taxon>
        <taxon>Embryophyta</taxon>
        <taxon>Tracheophyta</taxon>
        <taxon>Spermatophyta</taxon>
        <taxon>Magnoliopsida</taxon>
        <taxon>eudicotyledons</taxon>
        <taxon>Gunneridae</taxon>
        <taxon>Pentapetalae</taxon>
        <taxon>rosids</taxon>
        <taxon>malvids</taxon>
        <taxon>Sapindales</taxon>
        <taxon>Sapindaceae</taxon>
        <taxon>Hippocastanoideae</taxon>
        <taxon>Acereae</taxon>
        <taxon>Acer</taxon>
    </lineage>
</organism>
<accession>A0AA39SUQ4</accession>
<keyword evidence="3" id="KW-1185">Reference proteome</keyword>
<feature type="compositionally biased region" description="Polar residues" evidence="1">
    <location>
        <begin position="75"/>
        <end position="91"/>
    </location>
</feature>
<name>A0AA39SUQ4_ACESA</name>
<feature type="region of interest" description="Disordered" evidence="1">
    <location>
        <begin position="65"/>
        <end position="108"/>
    </location>
</feature>
<evidence type="ECO:0000256" key="1">
    <source>
        <dbReference type="SAM" id="MobiDB-lite"/>
    </source>
</evidence>
<comment type="caution">
    <text evidence="2">The sequence shown here is derived from an EMBL/GenBank/DDBJ whole genome shotgun (WGS) entry which is preliminary data.</text>
</comment>
<reference evidence="2" key="2">
    <citation type="submission" date="2023-06" db="EMBL/GenBank/DDBJ databases">
        <authorList>
            <person name="Swenson N.G."/>
            <person name="Wegrzyn J.L."/>
            <person name="Mcevoy S.L."/>
        </authorList>
    </citation>
    <scope>NUCLEOTIDE SEQUENCE</scope>
    <source>
        <strain evidence="2">NS2018</strain>
        <tissue evidence="2">Leaf</tissue>
    </source>
</reference>
<protein>
    <submittedName>
        <fullName evidence="2">Uncharacterized protein</fullName>
    </submittedName>
</protein>